<dbReference type="Proteomes" id="UP000005222">
    <property type="component" value="Chromosome H"/>
</dbReference>
<dbReference type="Proteomes" id="UP000005222">
    <property type="component" value="Chromosome G"/>
</dbReference>
<evidence type="ECO:0000313" key="1">
    <source>
        <dbReference type="EMBL" id="CCE79868.1"/>
    </source>
</evidence>
<dbReference type="OrthoDB" id="4016732at2759"/>
<accession>G8YJY8</accession>
<keyword evidence="3" id="KW-1185">Reference proteome</keyword>
<dbReference type="AlphaFoldDB" id="G8YJY8"/>
<dbReference type="InParanoid" id="G8YJY8"/>
<evidence type="ECO:0000313" key="3">
    <source>
        <dbReference type="Proteomes" id="UP000005222"/>
    </source>
</evidence>
<reference evidence="3" key="2">
    <citation type="journal article" date="2012" name="G3 (Bethesda)">
        <title>Pichia sorbitophila, an interspecies yeast hybrid reveals early steps of genome resolution following polyploidization.</title>
        <authorList>
            <person name="Leh Louis V."/>
            <person name="Despons L."/>
            <person name="Friedrich A."/>
            <person name="Martin T."/>
            <person name="Durrens P."/>
            <person name="Casaregola S."/>
            <person name="Neuveglise C."/>
            <person name="Fairhead C."/>
            <person name="Marck C."/>
            <person name="Cruz J.A."/>
            <person name="Straub M.L."/>
            <person name="Kugler V."/>
            <person name="Sacerdot C."/>
            <person name="Uzunov Z."/>
            <person name="Thierry A."/>
            <person name="Weiss S."/>
            <person name="Bleykasten C."/>
            <person name="De Montigny J."/>
            <person name="Jacques N."/>
            <person name="Jung P."/>
            <person name="Lemaire M."/>
            <person name="Mallet S."/>
            <person name="Morel G."/>
            <person name="Richard G.F."/>
            <person name="Sarkar A."/>
            <person name="Savel G."/>
            <person name="Schacherer J."/>
            <person name="Seret M.L."/>
            <person name="Talla E."/>
            <person name="Samson G."/>
            <person name="Jubin C."/>
            <person name="Poulain J."/>
            <person name="Vacherie B."/>
            <person name="Barbe V."/>
            <person name="Pelletier E."/>
            <person name="Sherman D.J."/>
            <person name="Westhof E."/>
            <person name="Weissenbach J."/>
            <person name="Baret P.V."/>
            <person name="Wincker P."/>
            <person name="Gaillardin C."/>
            <person name="Dujon B."/>
            <person name="Souciet J.L."/>
        </authorList>
    </citation>
    <scope>NUCLEOTIDE SEQUENCE [LARGE SCALE GENOMIC DNA]</scope>
    <source>
        <strain evidence="3">ATCC MYA-4447 / BCRC 22081 / CBS 7064 / NBRC 10061 / NRRL Y-12695</strain>
    </source>
</reference>
<protein>
    <submittedName>
        <fullName evidence="1">Piso0_002960 protein</fullName>
    </submittedName>
</protein>
<reference evidence="1" key="1">
    <citation type="submission" date="2011-10" db="EMBL/GenBank/DDBJ databases">
        <authorList>
            <person name="Genoscope - CEA"/>
        </authorList>
    </citation>
    <scope>NUCLEOTIDE SEQUENCE</scope>
</reference>
<dbReference type="EMBL" id="FO082053">
    <property type="protein sequence ID" value="CCE79868.1"/>
    <property type="molecule type" value="Genomic_DNA"/>
</dbReference>
<organism evidence="1 3">
    <name type="scientific">Pichia sorbitophila (strain ATCC MYA-4447 / BCRC 22081 / CBS 7064 / NBRC 10061 / NRRL Y-12695)</name>
    <name type="common">Hybrid yeast</name>
    <dbReference type="NCBI Taxonomy" id="559304"/>
    <lineage>
        <taxon>Eukaryota</taxon>
        <taxon>Fungi</taxon>
        <taxon>Dikarya</taxon>
        <taxon>Ascomycota</taxon>
        <taxon>Saccharomycotina</taxon>
        <taxon>Pichiomycetes</taxon>
        <taxon>Debaryomycetaceae</taxon>
        <taxon>Millerozyma</taxon>
    </lineage>
</organism>
<dbReference type="eggNOG" id="ENOG502TDXH">
    <property type="taxonomic scope" value="Eukaryota"/>
</dbReference>
<sequence>MSNNDDANFVKESPSFQEQQRRQIILNSMENIDYLLVIACQQSKSVQQVRYELMKKLMED</sequence>
<gene>
    <name evidence="1" type="primary">Piso0_002960</name>
    <name evidence="1" type="ORF">GNLVRS01_PISO0G01810g</name>
    <name evidence="2" type="ORF">GNLVRS01_PISO0H01811g</name>
</gene>
<name>G8YJY8_PICSO</name>
<proteinExistence type="predicted"/>
<evidence type="ECO:0000313" key="2">
    <source>
        <dbReference type="EMBL" id="CCE80633.1"/>
    </source>
</evidence>
<dbReference type="EMBL" id="FO082052">
    <property type="protein sequence ID" value="CCE80633.1"/>
    <property type="molecule type" value="Genomic_DNA"/>
</dbReference>
<dbReference type="HOGENOM" id="CLU_202018_1_0_1"/>